<organism evidence="1">
    <name type="scientific">marine sediment metagenome</name>
    <dbReference type="NCBI Taxonomy" id="412755"/>
    <lineage>
        <taxon>unclassified sequences</taxon>
        <taxon>metagenomes</taxon>
        <taxon>ecological metagenomes</taxon>
    </lineage>
</organism>
<accession>A0A0F9C4M3</accession>
<evidence type="ECO:0000313" key="1">
    <source>
        <dbReference type="EMBL" id="KKL21202.1"/>
    </source>
</evidence>
<reference evidence="1" key="1">
    <citation type="journal article" date="2015" name="Nature">
        <title>Complex archaea that bridge the gap between prokaryotes and eukaryotes.</title>
        <authorList>
            <person name="Spang A."/>
            <person name="Saw J.H."/>
            <person name="Jorgensen S.L."/>
            <person name="Zaremba-Niedzwiedzka K."/>
            <person name="Martijn J."/>
            <person name="Lind A.E."/>
            <person name="van Eijk R."/>
            <person name="Schleper C."/>
            <person name="Guy L."/>
            <person name="Ettema T.J."/>
        </authorList>
    </citation>
    <scope>NUCLEOTIDE SEQUENCE</scope>
</reference>
<dbReference type="AlphaFoldDB" id="A0A0F9C4M3"/>
<proteinExistence type="predicted"/>
<comment type="caution">
    <text evidence="1">The sequence shown here is derived from an EMBL/GenBank/DDBJ whole genome shotgun (WGS) entry which is preliminary data.</text>
</comment>
<feature type="non-terminal residue" evidence="1">
    <location>
        <position position="1"/>
    </location>
</feature>
<sequence>VKSYRPFIDREFTNQQEALAFAETLDNAELIEWAIHPNLPGALPKEVYQSCALDMWNGTDWKTVNIF</sequence>
<protein>
    <submittedName>
        <fullName evidence="1">Uncharacterized protein</fullName>
    </submittedName>
</protein>
<name>A0A0F9C4M3_9ZZZZ</name>
<gene>
    <name evidence="1" type="ORF">LCGC14_2447770</name>
</gene>
<dbReference type="EMBL" id="LAZR01037817">
    <property type="protein sequence ID" value="KKL21202.1"/>
    <property type="molecule type" value="Genomic_DNA"/>
</dbReference>